<evidence type="ECO:0000256" key="6">
    <source>
        <dbReference type="ARBA" id="ARBA00022705"/>
    </source>
</evidence>
<accession>A0A2V4PNQ5</accession>
<dbReference type="Proteomes" id="UP000248039">
    <property type="component" value="Unassembled WGS sequence"/>
</dbReference>
<keyword evidence="4" id="KW-0808">Transferase</keyword>
<dbReference type="PANTHER" id="PTHR30478">
    <property type="entry name" value="DNA POLYMERASE III SUBUNIT BETA"/>
    <property type="match status" value="1"/>
</dbReference>
<dbReference type="InterPro" id="IPR000551">
    <property type="entry name" value="MerR-type_HTH_dom"/>
</dbReference>
<dbReference type="SUPFAM" id="SSF46955">
    <property type="entry name" value="Putative DNA-binding domain"/>
    <property type="match status" value="1"/>
</dbReference>
<dbReference type="AlphaFoldDB" id="A0A2V4PNQ5"/>
<dbReference type="GO" id="GO:0009360">
    <property type="term" value="C:DNA polymerase III complex"/>
    <property type="evidence" value="ECO:0007669"/>
    <property type="project" value="InterPro"/>
</dbReference>
<keyword evidence="3" id="KW-0963">Cytoplasm</keyword>
<dbReference type="SMART" id="SM00480">
    <property type="entry name" value="POL3Bc"/>
    <property type="match status" value="1"/>
</dbReference>
<dbReference type="GO" id="GO:0006271">
    <property type="term" value="P:DNA strand elongation involved in DNA replication"/>
    <property type="evidence" value="ECO:0007669"/>
    <property type="project" value="TreeGrafter"/>
</dbReference>
<dbReference type="Pfam" id="PF02767">
    <property type="entry name" value="DNA_pol3_beta_2"/>
    <property type="match status" value="1"/>
</dbReference>
<feature type="domain" description="HTH merR-type" evidence="9">
    <location>
        <begin position="5"/>
        <end position="75"/>
    </location>
</feature>
<dbReference type="GO" id="GO:0003887">
    <property type="term" value="F:DNA-directed DNA polymerase activity"/>
    <property type="evidence" value="ECO:0007669"/>
    <property type="project" value="UniProtKB-KW"/>
</dbReference>
<dbReference type="GO" id="GO:0003677">
    <property type="term" value="F:DNA binding"/>
    <property type="evidence" value="ECO:0007669"/>
    <property type="project" value="UniProtKB-KW"/>
</dbReference>
<name>A0A2V4PNQ5_9ACTN</name>
<dbReference type="GO" id="GO:0005737">
    <property type="term" value="C:cytoplasm"/>
    <property type="evidence" value="ECO:0007669"/>
    <property type="project" value="UniProtKB-SubCell"/>
</dbReference>
<dbReference type="OrthoDB" id="7849865at2"/>
<comment type="caution">
    <text evidence="10">The sequence shown here is derived from an EMBL/GenBank/DDBJ whole genome shotgun (WGS) entry which is preliminary data.</text>
</comment>
<dbReference type="InterPro" id="IPR022637">
    <property type="entry name" value="DNA_polIII_beta_cen"/>
</dbReference>
<evidence type="ECO:0000256" key="4">
    <source>
        <dbReference type="ARBA" id="ARBA00022679"/>
    </source>
</evidence>
<evidence type="ECO:0000256" key="2">
    <source>
        <dbReference type="ARBA" id="ARBA00010752"/>
    </source>
</evidence>
<evidence type="ECO:0000256" key="7">
    <source>
        <dbReference type="ARBA" id="ARBA00022932"/>
    </source>
</evidence>
<dbReference type="GO" id="GO:0006355">
    <property type="term" value="P:regulation of DNA-templated transcription"/>
    <property type="evidence" value="ECO:0007669"/>
    <property type="project" value="InterPro"/>
</dbReference>
<evidence type="ECO:0000313" key="11">
    <source>
        <dbReference type="Proteomes" id="UP000248039"/>
    </source>
</evidence>
<evidence type="ECO:0000256" key="8">
    <source>
        <dbReference type="ARBA" id="ARBA00023125"/>
    </source>
</evidence>
<dbReference type="InterPro" id="IPR001001">
    <property type="entry name" value="DNA_polIII_beta"/>
</dbReference>
<dbReference type="InterPro" id="IPR046938">
    <property type="entry name" value="DNA_clamp_sf"/>
</dbReference>
<dbReference type="EMBL" id="PYBW01000010">
    <property type="protein sequence ID" value="PYC87934.1"/>
    <property type="molecule type" value="Genomic_DNA"/>
</dbReference>
<keyword evidence="11" id="KW-1185">Reference proteome</keyword>
<dbReference type="PROSITE" id="PS50937">
    <property type="entry name" value="HTH_MERR_2"/>
    <property type="match status" value="1"/>
</dbReference>
<dbReference type="CDD" id="cd01107">
    <property type="entry name" value="HTH_BmrR"/>
    <property type="match status" value="1"/>
</dbReference>
<keyword evidence="7" id="KW-0239">DNA-directed DNA polymerase</keyword>
<dbReference type="RefSeq" id="WP_110665140.1">
    <property type="nucleotide sequence ID" value="NZ_PYBW01000010.1"/>
</dbReference>
<dbReference type="GO" id="GO:0008408">
    <property type="term" value="F:3'-5' exonuclease activity"/>
    <property type="evidence" value="ECO:0007669"/>
    <property type="project" value="InterPro"/>
</dbReference>
<dbReference type="Gene3D" id="1.10.1660.10">
    <property type="match status" value="1"/>
</dbReference>
<keyword evidence="5" id="KW-0548">Nucleotidyltransferase</keyword>
<evidence type="ECO:0000256" key="3">
    <source>
        <dbReference type="ARBA" id="ARBA00022490"/>
    </source>
</evidence>
<dbReference type="SUPFAM" id="SSF55979">
    <property type="entry name" value="DNA clamp"/>
    <property type="match status" value="1"/>
</dbReference>
<dbReference type="SMART" id="SM00422">
    <property type="entry name" value="HTH_MERR"/>
    <property type="match status" value="1"/>
</dbReference>
<dbReference type="Pfam" id="PF13411">
    <property type="entry name" value="MerR_1"/>
    <property type="match status" value="1"/>
</dbReference>
<protein>
    <submittedName>
        <fullName evidence="10">DNA polymerase III subunit beta</fullName>
    </submittedName>
</protein>
<evidence type="ECO:0000313" key="10">
    <source>
        <dbReference type="EMBL" id="PYC87934.1"/>
    </source>
</evidence>
<sequence>MESGMRSIGRLARESGLTVSALRFYDGAAVFGPAEVDPQTGYRWYAPEQLSTARLLARLRRVGLPLAQIRLVLAAPPGSAAAHRVLDAHLRRLEDGLADARRELSLVHDLIDQRELLMTEIVLDRAEFAAALAAVRFAVSADPGKPVLGGILLDLDGEVLRAVATDRYRLAVGQAAVRSGADGEFQVLLPAALADRIRTLALAGEGELRLTVEGARVVAEVPGAQTVSGERLDLDFPDYRRLLRLEPTHRALIGAEVLRRAVTQGPSRPYRPEPGEPAGAPVDLTVLSLGGDGELRVVGEPGAGEGEGEVLRVAVNRDFLLEALAAGDAGTGQLLLELGGPIGPLAIRSAATGAGHYSVLMPVRLT</sequence>
<organism evidence="10 11">
    <name type="scientific">Streptomyces tateyamensis</name>
    <dbReference type="NCBI Taxonomy" id="565073"/>
    <lineage>
        <taxon>Bacteria</taxon>
        <taxon>Bacillati</taxon>
        <taxon>Actinomycetota</taxon>
        <taxon>Actinomycetes</taxon>
        <taxon>Kitasatosporales</taxon>
        <taxon>Streptomycetaceae</taxon>
        <taxon>Streptomyces</taxon>
    </lineage>
</organism>
<comment type="subcellular location">
    <subcellularLocation>
        <location evidence="1">Cytoplasm</location>
    </subcellularLocation>
</comment>
<keyword evidence="8" id="KW-0238">DNA-binding</keyword>
<dbReference type="InterPro" id="IPR009061">
    <property type="entry name" value="DNA-bd_dom_put_sf"/>
</dbReference>
<evidence type="ECO:0000256" key="1">
    <source>
        <dbReference type="ARBA" id="ARBA00004496"/>
    </source>
</evidence>
<gene>
    <name evidence="10" type="ORF">C7C46_02560</name>
</gene>
<proteinExistence type="inferred from homology"/>
<evidence type="ECO:0000256" key="5">
    <source>
        <dbReference type="ARBA" id="ARBA00022695"/>
    </source>
</evidence>
<comment type="similarity">
    <text evidence="2">Belongs to the beta sliding clamp family.</text>
</comment>
<reference evidence="10 11" key="1">
    <citation type="submission" date="2018-03" db="EMBL/GenBank/DDBJ databases">
        <title>Bioinformatic expansion and discovery of thiopeptide antibiotics.</title>
        <authorList>
            <person name="Schwalen C.J."/>
            <person name="Hudson G.A."/>
            <person name="Mitchell D.A."/>
        </authorList>
    </citation>
    <scope>NUCLEOTIDE SEQUENCE [LARGE SCALE GENOMIC DNA]</scope>
    <source>
        <strain evidence="10 11">ATCC 21389</strain>
    </source>
</reference>
<evidence type="ECO:0000259" key="9">
    <source>
        <dbReference type="PROSITE" id="PS50937"/>
    </source>
</evidence>
<dbReference type="PANTHER" id="PTHR30478:SF0">
    <property type="entry name" value="BETA SLIDING CLAMP"/>
    <property type="match status" value="1"/>
</dbReference>
<dbReference type="Gene3D" id="3.10.150.10">
    <property type="entry name" value="DNA Polymerase III, subunit A, domain 2"/>
    <property type="match status" value="1"/>
</dbReference>
<keyword evidence="6" id="KW-0235">DNA replication</keyword>